<gene>
    <name evidence="1" type="ORF">OCBIM_22008929mg</name>
</gene>
<dbReference type="EMBL" id="KQ417540">
    <property type="protein sequence ID" value="KOF91420.1"/>
    <property type="molecule type" value="Genomic_DNA"/>
</dbReference>
<organism evidence="1">
    <name type="scientific">Octopus bimaculoides</name>
    <name type="common">California two-spotted octopus</name>
    <dbReference type="NCBI Taxonomy" id="37653"/>
    <lineage>
        <taxon>Eukaryota</taxon>
        <taxon>Metazoa</taxon>
        <taxon>Spiralia</taxon>
        <taxon>Lophotrochozoa</taxon>
        <taxon>Mollusca</taxon>
        <taxon>Cephalopoda</taxon>
        <taxon>Coleoidea</taxon>
        <taxon>Octopodiformes</taxon>
        <taxon>Octopoda</taxon>
        <taxon>Incirrata</taxon>
        <taxon>Octopodidae</taxon>
        <taxon>Octopus</taxon>
    </lineage>
</organism>
<reference evidence="1" key="1">
    <citation type="submission" date="2015-07" db="EMBL/GenBank/DDBJ databases">
        <title>MeaNS - Measles Nucleotide Surveillance Program.</title>
        <authorList>
            <person name="Tran T."/>
            <person name="Druce J."/>
        </authorList>
    </citation>
    <scope>NUCLEOTIDE SEQUENCE</scope>
    <source>
        <strain evidence="1">UCB-OBI-ISO-001</strain>
        <tissue evidence="1">Gonad</tissue>
    </source>
</reference>
<dbReference type="AlphaFoldDB" id="A0A0L8HRP2"/>
<sequence>MHESIHRSIDPISLPTKLTQTLAEQSHYILQQIVNTTDLLQLFETVVYRSCPADGNNSFKICHEIFKSWDKTPYESELNSSKSSEFQKIEVISIPTKCITYLEVVTVTSSHVSKIICLKF</sequence>
<proteinExistence type="predicted"/>
<name>A0A0L8HRP2_OCTBM</name>
<accession>A0A0L8HRP2</accession>
<protein>
    <submittedName>
        <fullName evidence="1">Uncharacterized protein</fullName>
    </submittedName>
</protein>
<evidence type="ECO:0000313" key="1">
    <source>
        <dbReference type="EMBL" id="KOF91420.1"/>
    </source>
</evidence>